<dbReference type="InterPro" id="IPR039426">
    <property type="entry name" value="TonB-dep_rcpt-like"/>
</dbReference>
<evidence type="ECO:0000313" key="14">
    <source>
        <dbReference type="EMBL" id="MFC5436087.1"/>
    </source>
</evidence>
<dbReference type="Pfam" id="PF00593">
    <property type="entry name" value="TonB_dep_Rec_b-barrel"/>
    <property type="match status" value="1"/>
</dbReference>
<evidence type="ECO:0000313" key="15">
    <source>
        <dbReference type="Proteomes" id="UP001596013"/>
    </source>
</evidence>
<dbReference type="InterPro" id="IPR010104">
    <property type="entry name" value="TonB_rcpt_bac"/>
</dbReference>
<keyword evidence="3 8" id="KW-1134">Transmembrane beta strand</keyword>
<accession>A0ABW0JJ36</accession>
<feature type="domain" description="TonB-dependent receptor-like beta-barrel" evidence="12">
    <location>
        <begin position="435"/>
        <end position="878"/>
    </location>
</feature>
<dbReference type="InterPro" id="IPR037066">
    <property type="entry name" value="Plug_dom_sf"/>
</dbReference>
<evidence type="ECO:0000256" key="4">
    <source>
        <dbReference type="ARBA" id="ARBA00022692"/>
    </source>
</evidence>
<keyword evidence="6 8" id="KW-0472">Membrane</keyword>
<comment type="caution">
    <text evidence="14">The sequence shown here is derived from an EMBL/GenBank/DDBJ whole genome shotgun (WGS) entry which is preliminary data.</text>
</comment>
<organism evidence="14 15">
    <name type="scientific">Rhodanobacter umsongensis</name>
    <dbReference type="NCBI Taxonomy" id="633153"/>
    <lineage>
        <taxon>Bacteria</taxon>
        <taxon>Pseudomonadati</taxon>
        <taxon>Pseudomonadota</taxon>
        <taxon>Gammaproteobacteria</taxon>
        <taxon>Lysobacterales</taxon>
        <taxon>Rhodanobacteraceae</taxon>
        <taxon>Rhodanobacter</taxon>
    </lineage>
</organism>
<name>A0ABW0JJ36_9GAMM</name>
<evidence type="ECO:0000256" key="3">
    <source>
        <dbReference type="ARBA" id="ARBA00022452"/>
    </source>
</evidence>
<evidence type="ECO:0000256" key="5">
    <source>
        <dbReference type="ARBA" id="ARBA00023077"/>
    </source>
</evidence>
<sequence>MNYRKTLLAASIITSLCVSGALYAQDTTQSGSTGQAGQPARKDVKQLGTVMVTGIRDSEAESLALKKDAASHIEVVTAEDIGKLPAKNVADTLQRLPGVNISSASASEGGFDESDRVSLRGTNPSMTQTLVNGHTVGTGDWFVLSQVTTVGRSVSYSLLPAEIVSEVVVHKTSEAKIQEGGAAGSVDIITRKPLEFAKNITAEGSVGGVYADLPGNTKPQFSGLFNWKNDANNFGVMVQAFYEKRSLQRNGQELVGGYVPIAATDAVAVAHPDLAGVYYPQEIGATLFTQTRTRKGGAVDVEFKPTDNLTLNLNAFYTKLKADNYNRNYMLWTSQFINQGGLQPGYTVKNGVLTNASFGQVAGNTNPSIVYDQISRPGAASSSGYVSLDADWRVTDQLSFRGQVGTTEGKGSSPEQNVLELGANAGAPASWNINGSGKPTDWSVGGSNSTPSGILPSFGWIFGGQGIKTKDKENWGQLDGELDFDGGSLSSLEFGVRYADHTRENPFEVAQGPSGDWTNLANYPATYGNYPGDFGSSLGGSFPGNIWYYSPAQLAAFDARFTNRDPVSRFYFNDVYKVNEKDSAAYMQLNFAGEGWSGNLGVRYVQTKQNIGYTSTNPDPGATTSTGPIVGSAFGNYYWNTYKNKYSKFLPSGNLKFDITDQLVARIAASQTMTRPDYSALAGFVSLNDLTLAGSGGNPKLKPLISSNFDAALEWYFAPRGLLSAGVYKMTLKDYVNFSNEFQTYKNIQASTNAGTDVFSTYTVSVPSNTNGQVKGVELNYIQPIGKNFGVSANYTYASGSATGDKPLQGTSKTTANASAFFENDRFNARVSYTYRSSFYAGVARADTFYQAGVGNLAASFGYNINEWMAVSFDAMNLNNPKLKYYTKTDAIGKQPYYFYDNGRQYYVNLRFKF</sequence>
<keyword evidence="7 8" id="KW-0998">Cell outer membrane</keyword>
<dbReference type="PROSITE" id="PS52016">
    <property type="entry name" value="TONB_DEPENDENT_REC_3"/>
    <property type="match status" value="1"/>
</dbReference>
<dbReference type="RefSeq" id="WP_377303083.1">
    <property type="nucleotide sequence ID" value="NZ_JBHSMK010000003.1"/>
</dbReference>
<evidence type="ECO:0000256" key="2">
    <source>
        <dbReference type="ARBA" id="ARBA00022448"/>
    </source>
</evidence>
<keyword evidence="15" id="KW-1185">Reference proteome</keyword>
<comment type="similarity">
    <text evidence="8 9">Belongs to the TonB-dependent receptor family.</text>
</comment>
<dbReference type="CDD" id="cd01347">
    <property type="entry name" value="ligand_gated_channel"/>
    <property type="match status" value="1"/>
</dbReference>
<dbReference type="NCBIfam" id="TIGR01782">
    <property type="entry name" value="TonB-Xanth-Caul"/>
    <property type="match status" value="1"/>
</dbReference>
<keyword evidence="4 8" id="KW-0812">Transmembrane</keyword>
<evidence type="ECO:0000259" key="13">
    <source>
        <dbReference type="Pfam" id="PF07715"/>
    </source>
</evidence>
<reference evidence="15" key="1">
    <citation type="journal article" date="2019" name="Int. J. Syst. Evol. Microbiol.">
        <title>The Global Catalogue of Microorganisms (GCM) 10K type strain sequencing project: providing services to taxonomists for standard genome sequencing and annotation.</title>
        <authorList>
            <consortium name="The Broad Institute Genomics Platform"/>
            <consortium name="The Broad Institute Genome Sequencing Center for Infectious Disease"/>
            <person name="Wu L."/>
            <person name="Ma J."/>
        </authorList>
    </citation>
    <scope>NUCLEOTIDE SEQUENCE [LARGE SCALE GENOMIC DNA]</scope>
    <source>
        <strain evidence="15">JCM 17130</strain>
    </source>
</reference>
<keyword evidence="2 8" id="KW-0813">Transport</keyword>
<keyword evidence="14" id="KW-0675">Receptor</keyword>
<dbReference type="PANTHER" id="PTHR40980">
    <property type="entry name" value="PLUG DOMAIN-CONTAINING PROTEIN"/>
    <property type="match status" value="1"/>
</dbReference>
<evidence type="ECO:0000256" key="11">
    <source>
        <dbReference type="SAM" id="SignalP"/>
    </source>
</evidence>
<dbReference type="EMBL" id="JBHSMK010000003">
    <property type="protein sequence ID" value="MFC5436087.1"/>
    <property type="molecule type" value="Genomic_DNA"/>
</dbReference>
<evidence type="ECO:0000256" key="7">
    <source>
        <dbReference type="ARBA" id="ARBA00023237"/>
    </source>
</evidence>
<dbReference type="InterPro" id="IPR000531">
    <property type="entry name" value="Beta-barrel_TonB"/>
</dbReference>
<dbReference type="PANTHER" id="PTHR40980:SF3">
    <property type="entry name" value="TONB-DEPENDENT RECEPTOR-LIKE BETA-BARREL DOMAIN-CONTAINING PROTEIN"/>
    <property type="match status" value="1"/>
</dbReference>
<dbReference type="InterPro" id="IPR036942">
    <property type="entry name" value="Beta-barrel_TonB_sf"/>
</dbReference>
<dbReference type="InterPro" id="IPR012910">
    <property type="entry name" value="Plug_dom"/>
</dbReference>
<feature type="chain" id="PRO_5046517616" evidence="11">
    <location>
        <begin position="25"/>
        <end position="914"/>
    </location>
</feature>
<evidence type="ECO:0000256" key="6">
    <source>
        <dbReference type="ARBA" id="ARBA00023136"/>
    </source>
</evidence>
<comment type="subcellular location">
    <subcellularLocation>
        <location evidence="1 8">Cell outer membrane</location>
        <topology evidence="1 8">Multi-pass membrane protein</topology>
    </subcellularLocation>
</comment>
<feature type="domain" description="TonB-dependent receptor plug" evidence="13">
    <location>
        <begin position="66"/>
        <end position="184"/>
    </location>
</feature>
<evidence type="ECO:0000256" key="10">
    <source>
        <dbReference type="SAM" id="MobiDB-lite"/>
    </source>
</evidence>
<gene>
    <name evidence="14" type="ORF">ACFPME_05920</name>
</gene>
<proteinExistence type="inferred from homology"/>
<dbReference type="Gene3D" id="2.40.170.20">
    <property type="entry name" value="TonB-dependent receptor, beta-barrel domain"/>
    <property type="match status" value="1"/>
</dbReference>
<evidence type="ECO:0000256" key="8">
    <source>
        <dbReference type="PROSITE-ProRule" id="PRU01360"/>
    </source>
</evidence>
<dbReference type="Gene3D" id="2.170.130.10">
    <property type="entry name" value="TonB-dependent receptor, plug domain"/>
    <property type="match status" value="1"/>
</dbReference>
<protein>
    <submittedName>
        <fullName evidence="14">TonB-dependent receptor</fullName>
    </submittedName>
</protein>
<feature type="region of interest" description="Disordered" evidence="10">
    <location>
        <begin position="104"/>
        <end position="123"/>
    </location>
</feature>
<keyword evidence="11" id="KW-0732">Signal</keyword>
<evidence type="ECO:0000259" key="12">
    <source>
        <dbReference type="Pfam" id="PF00593"/>
    </source>
</evidence>
<evidence type="ECO:0000256" key="9">
    <source>
        <dbReference type="RuleBase" id="RU003357"/>
    </source>
</evidence>
<keyword evidence="5 9" id="KW-0798">TonB box</keyword>
<dbReference type="Pfam" id="PF07715">
    <property type="entry name" value="Plug"/>
    <property type="match status" value="1"/>
</dbReference>
<evidence type="ECO:0000256" key="1">
    <source>
        <dbReference type="ARBA" id="ARBA00004571"/>
    </source>
</evidence>
<dbReference type="Proteomes" id="UP001596013">
    <property type="component" value="Unassembled WGS sequence"/>
</dbReference>
<feature type="signal peptide" evidence="11">
    <location>
        <begin position="1"/>
        <end position="24"/>
    </location>
</feature>
<dbReference type="SUPFAM" id="SSF56935">
    <property type="entry name" value="Porins"/>
    <property type="match status" value="1"/>
</dbReference>